<gene>
    <name evidence="2" type="ORF">SHK19_12305</name>
</gene>
<evidence type="ECO:0000313" key="2">
    <source>
        <dbReference type="EMBL" id="WQQ24749.1"/>
    </source>
</evidence>
<keyword evidence="3" id="KW-1185">Reference proteome</keyword>
<dbReference type="RefSeq" id="WP_322455255.1">
    <property type="nucleotide sequence ID" value="NZ_CP141059.1"/>
</dbReference>
<keyword evidence="1" id="KW-0812">Transmembrane</keyword>
<accession>A0ABZ0ZLU9</accession>
<organism evidence="2 3">
    <name type="scientific">Nocardioides bizhenqiangii</name>
    <dbReference type="NCBI Taxonomy" id="3095076"/>
    <lineage>
        <taxon>Bacteria</taxon>
        <taxon>Bacillati</taxon>
        <taxon>Actinomycetota</taxon>
        <taxon>Actinomycetes</taxon>
        <taxon>Propionibacteriales</taxon>
        <taxon>Nocardioidaceae</taxon>
        <taxon>Nocardioides</taxon>
    </lineage>
</organism>
<name>A0ABZ0ZLU9_9ACTN</name>
<dbReference type="Proteomes" id="UP001327225">
    <property type="component" value="Chromosome"/>
</dbReference>
<proteinExistence type="predicted"/>
<sequence length="49" mass="5536">MSDTDTERFSGYSENSYQHTMHTYAWISLWLIVGIGVAFGIYGFVVGLD</sequence>
<reference evidence="3" key="1">
    <citation type="submission" date="2023-12" db="EMBL/GenBank/DDBJ databases">
        <title>Novel species in genus Nocardioides.</title>
        <authorList>
            <person name="Zhou H."/>
        </authorList>
    </citation>
    <scope>NUCLEOTIDE SEQUENCE [LARGE SCALE GENOMIC DNA]</scope>
    <source>
        <strain evidence="3">HM61</strain>
    </source>
</reference>
<feature type="transmembrane region" description="Helical" evidence="1">
    <location>
        <begin position="24"/>
        <end position="48"/>
    </location>
</feature>
<dbReference type="EMBL" id="CP141059">
    <property type="protein sequence ID" value="WQQ24749.1"/>
    <property type="molecule type" value="Genomic_DNA"/>
</dbReference>
<keyword evidence="1" id="KW-0472">Membrane</keyword>
<evidence type="ECO:0000313" key="3">
    <source>
        <dbReference type="Proteomes" id="UP001327225"/>
    </source>
</evidence>
<protein>
    <submittedName>
        <fullName evidence="2">Uncharacterized protein</fullName>
    </submittedName>
</protein>
<evidence type="ECO:0000256" key="1">
    <source>
        <dbReference type="SAM" id="Phobius"/>
    </source>
</evidence>
<keyword evidence="1" id="KW-1133">Transmembrane helix</keyword>